<dbReference type="GO" id="GO:0005524">
    <property type="term" value="F:ATP binding"/>
    <property type="evidence" value="ECO:0007669"/>
    <property type="project" value="UniProtKB-UniRule"/>
</dbReference>
<keyword evidence="3 4" id="KW-0067">ATP-binding</keyword>
<feature type="region of interest" description="Disordered" evidence="5">
    <location>
        <begin position="353"/>
        <end position="384"/>
    </location>
</feature>
<dbReference type="SMART" id="SM00220">
    <property type="entry name" value="S_TKc"/>
    <property type="match status" value="1"/>
</dbReference>
<evidence type="ECO:0000256" key="3">
    <source>
        <dbReference type="ARBA" id="ARBA00022840"/>
    </source>
</evidence>
<feature type="region of interest" description="Disordered" evidence="5">
    <location>
        <begin position="1"/>
        <end position="20"/>
    </location>
</feature>
<dbReference type="PROSITE" id="PS50011">
    <property type="entry name" value="PROTEIN_KINASE_DOM"/>
    <property type="match status" value="1"/>
</dbReference>
<evidence type="ECO:0000256" key="1">
    <source>
        <dbReference type="ARBA" id="ARBA00012513"/>
    </source>
</evidence>
<feature type="compositionally biased region" description="Basic residues" evidence="5">
    <location>
        <begin position="360"/>
        <end position="373"/>
    </location>
</feature>
<evidence type="ECO:0000313" key="7">
    <source>
        <dbReference type="EMBL" id="KAK3869576.1"/>
    </source>
</evidence>
<evidence type="ECO:0000259" key="6">
    <source>
        <dbReference type="PROSITE" id="PS50011"/>
    </source>
</evidence>
<dbReference type="InterPro" id="IPR008271">
    <property type="entry name" value="Ser/Thr_kinase_AS"/>
</dbReference>
<dbReference type="InterPro" id="IPR000719">
    <property type="entry name" value="Prot_kinase_dom"/>
</dbReference>
<accession>A0AAE1F9C4</accession>
<keyword evidence="2 4" id="KW-0547">Nucleotide-binding</keyword>
<feature type="region of interest" description="Disordered" evidence="5">
    <location>
        <begin position="483"/>
        <end position="512"/>
    </location>
</feature>
<feature type="region of interest" description="Disordered" evidence="5">
    <location>
        <begin position="524"/>
        <end position="610"/>
    </location>
</feature>
<dbReference type="InterPro" id="IPR011009">
    <property type="entry name" value="Kinase-like_dom_sf"/>
</dbReference>
<evidence type="ECO:0000256" key="5">
    <source>
        <dbReference type="SAM" id="MobiDB-lite"/>
    </source>
</evidence>
<comment type="caution">
    <text evidence="7">The sequence shown here is derived from an EMBL/GenBank/DDBJ whole genome shotgun (WGS) entry which is preliminary data.</text>
</comment>
<keyword evidence="8" id="KW-1185">Reference proteome</keyword>
<protein>
    <recommendedName>
        <fullName evidence="1">non-specific serine/threonine protein kinase</fullName>
        <ecNumber evidence="1">2.7.11.1</ecNumber>
    </recommendedName>
</protein>
<dbReference type="SUPFAM" id="SSF56112">
    <property type="entry name" value="Protein kinase-like (PK-like)"/>
    <property type="match status" value="1"/>
</dbReference>
<reference evidence="7" key="1">
    <citation type="submission" date="2023-10" db="EMBL/GenBank/DDBJ databases">
        <title>Genome assemblies of two species of porcelain crab, Petrolisthes cinctipes and Petrolisthes manimaculis (Anomura: Porcellanidae).</title>
        <authorList>
            <person name="Angst P."/>
        </authorList>
    </citation>
    <scope>NUCLEOTIDE SEQUENCE</scope>
    <source>
        <strain evidence="7">PB745_01</strain>
        <tissue evidence="7">Gill</tissue>
    </source>
</reference>
<gene>
    <name evidence="7" type="ORF">Pcinc_025129</name>
</gene>
<feature type="compositionally biased region" description="Low complexity" evidence="5">
    <location>
        <begin position="568"/>
        <end position="599"/>
    </location>
</feature>
<dbReference type="FunFam" id="1.10.510.10:FF:000931">
    <property type="entry name" value="Ballchen, isoform B"/>
    <property type="match status" value="1"/>
</dbReference>
<dbReference type="Proteomes" id="UP001286313">
    <property type="component" value="Unassembled WGS sequence"/>
</dbReference>
<dbReference type="InterPro" id="IPR050235">
    <property type="entry name" value="CK1_Ser-Thr_kinase"/>
</dbReference>
<dbReference type="AlphaFoldDB" id="A0AAE1F9C4"/>
<dbReference type="CDD" id="cd14015">
    <property type="entry name" value="STKc_VRK"/>
    <property type="match status" value="1"/>
</dbReference>
<dbReference type="PROSITE" id="PS00108">
    <property type="entry name" value="PROTEIN_KINASE_ST"/>
    <property type="match status" value="1"/>
</dbReference>
<organism evidence="7 8">
    <name type="scientific">Petrolisthes cinctipes</name>
    <name type="common">Flat porcelain crab</name>
    <dbReference type="NCBI Taxonomy" id="88211"/>
    <lineage>
        <taxon>Eukaryota</taxon>
        <taxon>Metazoa</taxon>
        <taxon>Ecdysozoa</taxon>
        <taxon>Arthropoda</taxon>
        <taxon>Crustacea</taxon>
        <taxon>Multicrustacea</taxon>
        <taxon>Malacostraca</taxon>
        <taxon>Eumalacostraca</taxon>
        <taxon>Eucarida</taxon>
        <taxon>Decapoda</taxon>
        <taxon>Pleocyemata</taxon>
        <taxon>Anomura</taxon>
        <taxon>Galatheoidea</taxon>
        <taxon>Porcellanidae</taxon>
        <taxon>Petrolisthes</taxon>
    </lineage>
</organism>
<dbReference type="EC" id="2.7.11.1" evidence="1"/>
<feature type="binding site" evidence="4">
    <location>
        <position position="80"/>
    </location>
    <ligand>
        <name>ATP</name>
        <dbReference type="ChEBI" id="CHEBI:30616"/>
    </ligand>
</feature>
<dbReference type="InterPro" id="IPR017441">
    <property type="entry name" value="Protein_kinase_ATP_BS"/>
</dbReference>
<sequence>MPPRKGATKSGSKGAPKRKVAASGFKLPDPIAPGVVVTDVAKKQWKIGTSIGVGGFGEIYLASDNIAQKVVGNSAEFVIKVEPHSNGPLFAEMHCYMRVARPEHIEAWKKERRLKRLGMPKYLGSGSFEYSGNKYRFMVMERFGLDLQKILEQHSKRFSFKTVYQVGIQILDVLEYIHSKEYIHADIKASNLLVGHKSGTENQVFLVDFGLACRYANDGKHKEYKYDQRKAHDGTIEFTSRDAHIGAHSRRGDLEILGYNLTHWLCSRLPWEDNLQDCNYVFGQKRAFMENIPSFISQCFPETEPPGLKEYLEYVVGLAFDEKPDYEKCRSILRDGLRARGYRDDGKLVFMSATPVPPSRKSKLRLPRKRPTKRRSEEEENLCDVSPKKIMRSSNLSPCRPRNRVNTRMCPRSSMLGISLSKPYQPEFSAVESEESMIEKENQRMLARKQKQRPKRLAIVKDTSLDNPTPQMIEIMNKIREKSASPPVCQKRHRHNSNCNGSRASPTCEDAPTQFTPAMEEVMRKRAERLSSSHSAESDGYTSSSSTSEGPAQMIYSSSSESEDSNDADATVYYSPVAPSPPSVHQQSNNSNSKSSSRGHSGRKVITKSLVSPREVAALLNDSQTELMRTTATQTSPCIRVTRSISRQASPELF</sequence>
<dbReference type="EMBL" id="JAWQEG010002818">
    <property type="protein sequence ID" value="KAK3869576.1"/>
    <property type="molecule type" value="Genomic_DNA"/>
</dbReference>
<dbReference type="Gene3D" id="1.10.510.10">
    <property type="entry name" value="Transferase(Phosphotransferase) domain 1"/>
    <property type="match status" value="1"/>
</dbReference>
<dbReference type="GO" id="GO:0004674">
    <property type="term" value="F:protein serine/threonine kinase activity"/>
    <property type="evidence" value="ECO:0007669"/>
    <property type="project" value="UniProtKB-EC"/>
</dbReference>
<evidence type="ECO:0000313" key="8">
    <source>
        <dbReference type="Proteomes" id="UP001286313"/>
    </source>
</evidence>
<name>A0AAE1F9C4_PETCI</name>
<proteinExistence type="predicted"/>
<dbReference type="PROSITE" id="PS00107">
    <property type="entry name" value="PROTEIN_KINASE_ATP"/>
    <property type="match status" value="1"/>
</dbReference>
<evidence type="ECO:0000256" key="2">
    <source>
        <dbReference type="ARBA" id="ARBA00022741"/>
    </source>
</evidence>
<dbReference type="Pfam" id="PF00069">
    <property type="entry name" value="Pkinase"/>
    <property type="match status" value="1"/>
</dbReference>
<dbReference type="PANTHER" id="PTHR11909">
    <property type="entry name" value="CASEIN KINASE-RELATED"/>
    <property type="match status" value="1"/>
</dbReference>
<evidence type="ECO:0000256" key="4">
    <source>
        <dbReference type="PROSITE-ProRule" id="PRU10141"/>
    </source>
</evidence>
<feature type="domain" description="Protein kinase" evidence="6">
    <location>
        <begin position="45"/>
        <end position="337"/>
    </location>
</feature>